<comment type="caution">
    <text evidence="2">Once thought to be involved in copper homeostasis, experiments in E.coli have shown this is not the case.</text>
</comment>
<accession>A0A086Z107</accession>
<proteinExistence type="inferred from homology"/>
<dbReference type="EMBL" id="JGYK01000001">
    <property type="protein sequence ID" value="KFI40207.1"/>
    <property type="molecule type" value="Genomic_DNA"/>
</dbReference>
<organism evidence="4 5">
    <name type="scientific">Bifidobacterium actinocoloniiforme DSM 22766</name>
    <dbReference type="NCBI Taxonomy" id="1437605"/>
    <lineage>
        <taxon>Bacteria</taxon>
        <taxon>Bacillati</taxon>
        <taxon>Actinomycetota</taxon>
        <taxon>Actinomycetes</taxon>
        <taxon>Bifidobacteriales</taxon>
        <taxon>Bifidobacteriaceae</taxon>
        <taxon>Bifidobacterium</taxon>
    </lineage>
</organism>
<dbReference type="GO" id="GO:0005737">
    <property type="term" value="C:cytoplasm"/>
    <property type="evidence" value="ECO:0007669"/>
    <property type="project" value="UniProtKB-SubCell"/>
</dbReference>
<dbReference type="Pfam" id="PF03932">
    <property type="entry name" value="CutC"/>
    <property type="match status" value="1"/>
</dbReference>
<dbReference type="AlphaFoldDB" id="A0A086Z107"/>
<evidence type="ECO:0000256" key="2">
    <source>
        <dbReference type="HAMAP-Rule" id="MF_00795"/>
    </source>
</evidence>
<dbReference type="InterPro" id="IPR036822">
    <property type="entry name" value="CutC-like_dom_sf"/>
</dbReference>
<dbReference type="Proteomes" id="UP000029015">
    <property type="component" value="Unassembled WGS sequence"/>
</dbReference>
<dbReference type="KEGG" id="bact:AB656_03145"/>
<comment type="similarity">
    <text evidence="1 2">Belongs to the CutC family.</text>
</comment>
<evidence type="ECO:0000313" key="4">
    <source>
        <dbReference type="EMBL" id="KFI40207.1"/>
    </source>
</evidence>
<name>A0A086Z107_9BIFI</name>
<dbReference type="Gene3D" id="3.20.20.380">
    <property type="entry name" value="Copper homeostasis (CutC) domain"/>
    <property type="match status" value="1"/>
</dbReference>
<reference evidence="4 5" key="1">
    <citation type="submission" date="2014-03" db="EMBL/GenBank/DDBJ databases">
        <title>Genomics of Bifidobacteria.</title>
        <authorList>
            <person name="Ventura M."/>
            <person name="Milani C."/>
            <person name="Lugli G.A."/>
        </authorList>
    </citation>
    <scope>NUCLEOTIDE SEQUENCE [LARGE SCALE GENOMIC DNA]</scope>
    <source>
        <strain evidence="4 5">DSM 22766</strain>
    </source>
</reference>
<dbReference type="InterPro" id="IPR005627">
    <property type="entry name" value="CutC-like"/>
</dbReference>
<dbReference type="PANTHER" id="PTHR12598:SF0">
    <property type="entry name" value="COPPER HOMEOSTASIS PROTEIN CUTC HOMOLOG"/>
    <property type="match status" value="1"/>
</dbReference>
<keyword evidence="5" id="KW-1185">Reference proteome</keyword>
<evidence type="ECO:0000256" key="1">
    <source>
        <dbReference type="ARBA" id="ARBA00007768"/>
    </source>
</evidence>
<dbReference type="PATRIC" id="fig|1437605.7.peg.648"/>
<feature type="region of interest" description="Disordered" evidence="3">
    <location>
        <begin position="221"/>
        <end position="240"/>
    </location>
</feature>
<dbReference type="SUPFAM" id="SSF110395">
    <property type="entry name" value="CutC-like"/>
    <property type="match status" value="1"/>
</dbReference>
<comment type="subcellular location">
    <subcellularLocation>
        <location evidence="2">Cytoplasm</location>
    </subcellularLocation>
</comment>
<dbReference type="HAMAP" id="MF_00795">
    <property type="entry name" value="CutC"/>
    <property type="match status" value="1"/>
</dbReference>
<dbReference type="STRING" id="1437605.AB656_03145"/>
<comment type="caution">
    <text evidence="4">The sequence shown here is derived from an EMBL/GenBank/DDBJ whole genome shotgun (WGS) entry which is preliminary data.</text>
</comment>
<dbReference type="RefSeq" id="WP_033503798.1">
    <property type="nucleotide sequence ID" value="NZ_CP011786.1"/>
</dbReference>
<protein>
    <recommendedName>
        <fullName evidence="2">PF03932 family protein CutC</fullName>
    </recommendedName>
</protein>
<evidence type="ECO:0000313" key="5">
    <source>
        <dbReference type="Proteomes" id="UP000029015"/>
    </source>
</evidence>
<dbReference type="GO" id="GO:0005507">
    <property type="term" value="F:copper ion binding"/>
    <property type="evidence" value="ECO:0007669"/>
    <property type="project" value="TreeGrafter"/>
</dbReference>
<keyword evidence="2" id="KW-0963">Cytoplasm</keyword>
<gene>
    <name evidence="2" type="primary">cutC</name>
    <name evidence="4" type="ORF">BACT_0909</name>
</gene>
<evidence type="ECO:0000256" key="3">
    <source>
        <dbReference type="SAM" id="MobiDB-lite"/>
    </source>
</evidence>
<dbReference type="PANTHER" id="PTHR12598">
    <property type="entry name" value="COPPER HOMEOSTASIS PROTEIN CUTC"/>
    <property type="match status" value="1"/>
</dbReference>
<sequence length="255" mass="26002">MAGATVKLEIAVQDVAGARVARDAGADRVELCMALGATGGLTPSEGLVDRCARVGLPGGVQVLIRPRGGDFVYGEDERAVQEADARLAIRAGAAGIVTGALYPGGGLDREFAARMADLVRSEEAVVGRHVDLTFHRAFDAAQDRSEVLEALIGLGYDRVLTSGGAPSVRLGLKELTRLAGHADGRIEIMAGGGLKPEVIAPALAAGVDAIHLSARRLVTSSGGPGGGGASARVEQTDPEQVQRVAEVLGAALSRG</sequence>
<dbReference type="eggNOG" id="COG3142">
    <property type="taxonomic scope" value="Bacteria"/>
</dbReference>